<feature type="transmembrane region" description="Helical" evidence="1">
    <location>
        <begin position="41"/>
        <end position="62"/>
    </location>
</feature>
<gene>
    <name evidence="2" type="ORF">PSON_ATCC_30995.1.T0010292</name>
</gene>
<keyword evidence="3" id="KW-1185">Reference proteome</keyword>
<comment type="caution">
    <text evidence="2">The sequence shown here is derived from an EMBL/GenBank/DDBJ whole genome shotgun (WGS) entry which is preliminary data.</text>
</comment>
<evidence type="ECO:0008006" key="4">
    <source>
        <dbReference type="Google" id="ProtNLM"/>
    </source>
</evidence>
<dbReference type="AlphaFoldDB" id="A0A8S1JTX3"/>
<evidence type="ECO:0000256" key="1">
    <source>
        <dbReference type="SAM" id="Phobius"/>
    </source>
</evidence>
<sequence>MKNLQKKSINKKNHFDLRSVMSIQNPILQKQFIQSFQEGPILKYFIIFLVIILMINKLKIVLHLVKHLNNNKNLVLKKQKK</sequence>
<name>A0A8S1JTX3_9CILI</name>
<organism evidence="2 3">
    <name type="scientific">Paramecium sonneborni</name>
    <dbReference type="NCBI Taxonomy" id="65129"/>
    <lineage>
        <taxon>Eukaryota</taxon>
        <taxon>Sar</taxon>
        <taxon>Alveolata</taxon>
        <taxon>Ciliophora</taxon>
        <taxon>Intramacronucleata</taxon>
        <taxon>Oligohymenophorea</taxon>
        <taxon>Peniculida</taxon>
        <taxon>Parameciidae</taxon>
        <taxon>Paramecium</taxon>
    </lineage>
</organism>
<evidence type="ECO:0000313" key="2">
    <source>
        <dbReference type="EMBL" id="CAD8045801.1"/>
    </source>
</evidence>
<evidence type="ECO:0000313" key="3">
    <source>
        <dbReference type="Proteomes" id="UP000692954"/>
    </source>
</evidence>
<protein>
    <recommendedName>
        <fullName evidence="4">Transmembrane protein</fullName>
    </recommendedName>
</protein>
<keyword evidence="1" id="KW-0472">Membrane</keyword>
<accession>A0A8S1JTX3</accession>
<reference evidence="2" key="1">
    <citation type="submission" date="2021-01" db="EMBL/GenBank/DDBJ databases">
        <authorList>
            <consortium name="Genoscope - CEA"/>
            <person name="William W."/>
        </authorList>
    </citation>
    <scope>NUCLEOTIDE SEQUENCE</scope>
</reference>
<proteinExistence type="predicted"/>
<dbReference type="EMBL" id="CAJJDN010000001">
    <property type="protein sequence ID" value="CAD8045801.1"/>
    <property type="molecule type" value="Genomic_DNA"/>
</dbReference>
<dbReference type="Proteomes" id="UP000692954">
    <property type="component" value="Unassembled WGS sequence"/>
</dbReference>
<keyword evidence="1" id="KW-1133">Transmembrane helix</keyword>
<keyword evidence="1" id="KW-0812">Transmembrane</keyword>